<accession>K0RD71</accession>
<keyword evidence="1" id="KW-0812">Transmembrane</keyword>
<dbReference type="InterPro" id="IPR006076">
    <property type="entry name" value="FAD-dep_OxRdtase"/>
</dbReference>
<sequence length="106" mass="11191">MNLKLSNAKLYFAFNPRVMIVVGVTLVVALASAVAIAVATRTNYWNTDSLQRGLSTSKDYDVVIVGGGLAGISAARSLAKDGFDVMILEAEPSLGESKSYYALTDG</sequence>
<dbReference type="EMBL" id="AGNL01041299">
    <property type="protein sequence ID" value="EJK51643.1"/>
    <property type="molecule type" value="Genomic_DNA"/>
</dbReference>
<keyword evidence="4" id="KW-1185">Reference proteome</keyword>
<evidence type="ECO:0000313" key="4">
    <source>
        <dbReference type="Proteomes" id="UP000266841"/>
    </source>
</evidence>
<feature type="domain" description="FAD dependent oxidoreductase" evidence="2">
    <location>
        <begin position="61"/>
        <end position="99"/>
    </location>
</feature>
<keyword evidence="1" id="KW-0472">Membrane</keyword>
<feature type="transmembrane region" description="Helical" evidence="1">
    <location>
        <begin position="60"/>
        <end position="79"/>
    </location>
</feature>
<name>K0RD71_THAOC</name>
<proteinExistence type="predicted"/>
<keyword evidence="1" id="KW-1133">Transmembrane helix</keyword>
<evidence type="ECO:0000256" key="1">
    <source>
        <dbReference type="SAM" id="Phobius"/>
    </source>
</evidence>
<organism evidence="3 4">
    <name type="scientific">Thalassiosira oceanica</name>
    <name type="common">Marine diatom</name>
    <dbReference type="NCBI Taxonomy" id="159749"/>
    <lineage>
        <taxon>Eukaryota</taxon>
        <taxon>Sar</taxon>
        <taxon>Stramenopiles</taxon>
        <taxon>Ochrophyta</taxon>
        <taxon>Bacillariophyta</taxon>
        <taxon>Coscinodiscophyceae</taxon>
        <taxon>Thalassiosirophycidae</taxon>
        <taxon>Thalassiosirales</taxon>
        <taxon>Thalassiosiraceae</taxon>
        <taxon>Thalassiosira</taxon>
    </lineage>
</organism>
<dbReference type="OrthoDB" id="2431938at2759"/>
<dbReference type="Gene3D" id="3.50.50.60">
    <property type="entry name" value="FAD/NAD(P)-binding domain"/>
    <property type="match status" value="1"/>
</dbReference>
<dbReference type="Pfam" id="PF01266">
    <property type="entry name" value="DAO"/>
    <property type="match status" value="1"/>
</dbReference>
<dbReference type="Proteomes" id="UP000266841">
    <property type="component" value="Unassembled WGS sequence"/>
</dbReference>
<evidence type="ECO:0000313" key="3">
    <source>
        <dbReference type="EMBL" id="EJK51643.1"/>
    </source>
</evidence>
<dbReference type="InterPro" id="IPR036188">
    <property type="entry name" value="FAD/NAD-bd_sf"/>
</dbReference>
<feature type="transmembrane region" description="Helical" evidence="1">
    <location>
        <begin position="20"/>
        <end position="40"/>
    </location>
</feature>
<feature type="non-terminal residue" evidence="3">
    <location>
        <position position="106"/>
    </location>
</feature>
<protein>
    <recommendedName>
        <fullName evidence="2">FAD dependent oxidoreductase domain-containing protein</fullName>
    </recommendedName>
</protein>
<comment type="caution">
    <text evidence="3">The sequence shown here is derived from an EMBL/GenBank/DDBJ whole genome shotgun (WGS) entry which is preliminary data.</text>
</comment>
<reference evidence="3 4" key="1">
    <citation type="journal article" date="2012" name="Genome Biol.">
        <title>Genome and low-iron response of an oceanic diatom adapted to chronic iron limitation.</title>
        <authorList>
            <person name="Lommer M."/>
            <person name="Specht M."/>
            <person name="Roy A.S."/>
            <person name="Kraemer L."/>
            <person name="Andreson R."/>
            <person name="Gutowska M.A."/>
            <person name="Wolf J."/>
            <person name="Bergner S.V."/>
            <person name="Schilhabel M.B."/>
            <person name="Klostermeier U.C."/>
            <person name="Beiko R.G."/>
            <person name="Rosenstiel P."/>
            <person name="Hippler M."/>
            <person name="Laroche J."/>
        </authorList>
    </citation>
    <scope>NUCLEOTIDE SEQUENCE [LARGE SCALE GENOMIC DNA]</scope>
    <source>
        <strain evidence="3 4">CCMP1005</strain>
    </source>
</reference>
<gene>
    <name evidence="3" type="ORF">THAOC_29167</name>
</gene>
<dbReference type="SUPFAM" id="SSF51905">
    <property type="entry name" value="FAD/NAD(P)-binding domain"/>
    <property type="match status" value="1"/>
</dbReference>
<dbReference type="AlphaFoldDB" id="K0RD71"/>
<evidence type="ECO:0000259" key="2">
    <source>
        <dbReference type="Pfam" id="PF01266"/>
    </source>
</evidence>